<keyword evidence="8 12" id="KW-0472">Membrane</keyword>
<reference evidence="14" key="1">
    <citation type="journal article" date="2019" name="Int. J. Syst. Evol. Microbiol.">
        <title>The Global Catalogue of Microorganisms (GCM) 10K type strain sequencing project: providing services to taxonomists for standard genome sequencing and annotation.</title>
        <authorList>
            <consortium name="The Broad Institute Genomics Platform"/>
            <consortium name="The Broad Institute Genome Sequencing Center for Infectious Disease"/>
            <person name="Wu L."/>
            <person name="Ma J."/>
        </authorList>
    </citation>
    <scope>NUCLEOTIDE SEQUENCE [LARGE SCALE GENOMIC DNA]</scope>
    <source>
        <strain evidence="14">CCUG 55609</strain>
    </source>
</reference>
<evidence type="ECO:0000256" key="8">
    <source>
        <dbReference type="ARBA" id="ARBA00023136"/>
    </source>
</evidence>
<keyword evidence="12" id="KW-0813">Transport</keyword>
<comment type="function">
    <text evidence="12">Fluoride-specific ion channel. Important for reducing fluoride concentration in the cell, thus reducing its toxicity.</text>
</comment>
<evidence type="ECO:0000256" key="12">
    <source>
        <dbReference type="HAMAP-Rule" id="MF_00454"/>
    </source>
</evidence>
<keyword evidence="5 12" id="KW-1133">Transmembrane helix</keyword>
<evidence type="ECO:0000256" key="9">
    <source>
        <dbReference type="ARBA" id="ARBA00023303"/>
    </source>
</evidence>
<dbReference type="Proteomes" id="UP001597173">
    <property type="component" value="Unassembled WGS sequence"/>
</dbReference>
<dbReference type="EMBL" id="JBHTNF010000002">
    <property type="protein sequence ID" value="MFD1327512.1"/>
    <property type="molecule type" value="Genomic_DNA"/>
</dbReference>
<comment type="activity regulation">
    <text evidence="12">Na(+) is not transported, but it plays an essential structural role and its presence is essential for fluoride channel function.</text>
</comment>
<comment type="subcellular location">
    <subcellularLocation>
        <location evidence="1 12">Cell membrane</location>
        <topology evidence="1 12">Multi-pass membrane protein</topology>
    </subcellularLocation>
</comment>
<dbReference type="RefSeq" id="WP_374835344.1">
    <property type="nucleotide sequence ID" value="NZ_JBHEEW010000001.1"/>
</dbReference>
<dbReference type="InterPro" id="IPR003691">
    <property type="entry name" value="FluC"/>
</dbReference>
<feature type="transmembrane region" description="Helical" evidence="12">
    <location>
        <begin position="66"/>
        <end position="84"/>
    </location>
</feature>
<proteinExistence type="inferred from homology"/>
<evidence type="ECO:0000256" key="10">
    <source>
        <dbReference type="ARBA" id="ARBA00035120"/>
    </source>
</evidence>
<accession>A0ABW3YUG6</accession>
<comment type="similarity">
    <text evidence="10 12">Belongs to the fluoride channel Fluc/FEX (TC 1.A.43) family.</text>
</comment>
<dbReference type="PANTHER" id="PTHR28259">
    <property type="entry name" value="FLUORIDE EXPORT PROTEIN 1-RELATED"/>
    <property type="match status" value="1"/>
</dbReference>
<feature type="transmembrane region" description="Helical" evidence="12">
    <location>
        <begin position="34"/>
        <end position="54"/>
    </location>
</feature>
<evidence type="ECO:0000256" key="4">
    <source>
        <dbReference type="ARBA" id="ARBA00022692"/>
    </source>
</evidence>
<evidence type="ECO:0000256" key="2">
    <source>
        <dbReference type="ARBA" id="ARBA00022475"/>
    </source>
</evidence>
<keyword evidence="14" id="KW-1185">Reference proteome</keyword>
<evidence type="ECO:0000313" key="13">
    <source>
        <dbReference type="EMBL" id="MFD1327512.1"/>
    </source>
</evidence>
<gene>
    <name evidence="12 13" type="primary">crcB</name>
    <name evidence="12" type="synonym">fluC</name>
    <name evidence="13" type="ORF">ACFQ33_06350</name>
</gene>
<keyword evidence="2 12" id="KW-1003">Cell membrane</keyword>
<comment type="caution">
    <text evidence="13">The sequence shown here is derived from an EMBL/GenBank/DDBJ whole genome shotgun (WGS) entry which is preliminary data.</text>
</comment>
<evidence type="ECO:0000256" key="3">
    <source>
        <dbReference type="ARBA" id="ARBA00022519"/>
    </source>
</evidence>
<keyword evidence="7 12" id="KW-0406">Ion transport</keyword>
<dbReference type="Pfam" id="PF02537">
    <property type="entry name" value="CRCB"/>
    <property type="match status" value="1"/>
</dbReference>
<feature type="binding site" evidence="12">
    <location>
        <position position="74"/>
    </location>
    <ligand>
        <name>Na(+)</name>
        <dbReference type="ChEBI" id="CHEBI:29101"/>
        <note>structural</note>
    </ligand>
</feature>
<keyword evidence="6 12" id="KW-0915">Sodium</keyword>
<feature type="transmembrane region" description="Helical" evidence="12">
    <location>
        <begin position="96"/>
        <end position="120"/>
    </location>
</feature>
<dbReference type="NCBIfam" id="NF010794">
    <property type="entry name" value="PRK14198.1"/>
    <property type="match status" value="1"/>
</dbReference>
<organism evidence="13 14">
    <name type="scientific">Mycoplana ramosa</name>
    <name type="common">Mycoplana bullata</name>
    <dbReference type="NCBI Taxonomy" id="40837"/>
    <lineage>
        <taxon>Bacteria</taxon>
        <taxon>Pseudomonadati</taxon>
        <taxon>Pseudomonadota</taxon>
        <taxon>Alphaproteobacteria</taxon>
        <taxon>Hyphomicrobiales</taxon>
        <taxon>Rhizobiaceae</taxon>
        <taxon>Mycoplana</taxon>
    </lineage>
</organism>
<evidence type="ECO:0000313" key="14">
    <source>
        <dbReference type="Proteomes" id="UP001597173"/>
    </source>
</evidence>
<keyword evidence="4 12" id="KW-0812">Transmembrane</keyword>
<dbReference type="HAMAP" id="MF_00454">
    <property type="entry name" value="FluC"/>
    <property type="match status" value="1"/>
</dbReference>
<keyword evidence="9 12" id="KW-0407">Ion channel</keyword>
<evidence type="ECO:0000256" key="5">
    <source>
        <dbReference type="ARBA" id="ARBA00022989"/>
    </source>
</evidence>
<comment type="catalytic activity">
    <reaction evidence="11">
        <text>fluoride(in) = fluoride(out)</text>
        <dbReference type="Rhea" id="RHEA:76159"/>
        <dbReference type="ChEBI" id="CHEBI:17051"/>
    </reaction>
    <physiologicalReaction direction="left-to-right" evidence="11">
        <dbReference type="Rhea" id="RHEA:76160"/>
    </physiologicalReaction>
</comment>
<evidence type="ECO:0000256" key="11">
    <source>
        <dbReference type="ARBA" id="ARBA00035585"/>
    </source>
</evidence>
<sequence length="128" mass="13236">MNYLIVFLGAGIGGAGRHGINVLAARISSNGFPLGTLAINVTGCLTMGLLAGFFAFRGHLPQELRLLLTTGVLGGFTTFSAFALDSALLWERGNLGLALAYVLASVILSLCAIAAGLFLARVAWVSLP</sequence>
<dbReference type="NCBIfam" id="TIGR00494">
    <property type="entry name" value="crcB"/>
    <property type="match status" value="1"/>
</dbReference>
<keyword evidence="3" id="KW-0997">Cell inner membrane</keyword>
<feature type="binding site" evidence="12">
    <location>
        <position position="77"/>
    </location>
    <ligand>
        <name>Na(+)</name>
        <dbReference type="ChEBI" id="CHEBI:29101"/>
        <note>structural</note>
    </ligand>
</feature>
<protein>
    <recommendedName>
        <fullName evidence="12">Fluoride-specific ion channel FluC</fullName>
    </recommendedName>
</protein>
<dbReference type="PANTHER" id="PTHR28259:SF1">
    <property type="entry name" value="FLUORIDE EXPORT PROTEIN 1-RELATED"/>
    <property type="match status" value="1"/>
</dbReference>
<evidence type="ECO:0000256" key="1">
    <source>
        <dbReference type="ARBA" id="ARBA00004651"/>
    </source>
</evidence>
<evidence type="ECO:0000256" key="7">
    <source>
        <dbReference type="ARBA" id="ARBA00023065"/>
    </source>
</evidence>
<name>A0ABW3YUG6_MYCRA</name>
<evidence type="ECO:0000256" key="6">
    <source>
        <dbReference type="ARBA" id="ARBA00023053"/>
    </source>
</evidence>
<keyword evidence="12" id="KW-0479">Metal-binding</keyword>